<proteinExistence type="predicted"/>
<name>A0ABT6AY21_9BURK</name>
<dbReference type="EMBL" id="JARJLM010000484">
    <property type="protein sequence ID" value="MDF3837147.1"/>
    <property type="molecule type" value="Genomic_DNA"/>
</dbReference>
<accession>A0ABT6AY21</accession>
<organism evidence="2 3">
    <name type="scientific">Cupriavidus basilensis</name>
    <dbReference type="NCBI Taxonomy" id="68895"/>
    <lineage>
        <taxon>Bacteria</taxon>
        <taxon>Pseudomonadati</taxon>
        <taxon>Pseudomonadota</taxon>
        <taxon>Betaproteobacteria</taxon>
        <taxon>Burkholderiales</taxon>
        <taxon>Burkholderiaceae</taxon>
        <taxon>Cupriavidus</taxon>
    </lineage>
</organism>
<dbReference type="RefSeq" id="WP_276267437.1">
    <property type="nucleotide sequence ID" value="NZ_JARJLM010000484.1"/>
</dbReference>
<comment type="caution">
    <text evidence="2">The sequence shown here is derived from an EMBL/GenBank/DDBJ whole genome shotgun (WGS) entry which is preliminary data.</text>
</comment>
<evidence type="ECO:0000313" key="3">
    <source>
        <dbReference type="Proteomes" id="UP001216674"/>
    </source>
</evidence>
<feature type="region of interest" description="Disordered" evidence="1">
    <location>
        <begin position="32"/>
        <end position="61"/>
    </location>
</feature>
<sequence length="61" mass="6620">MKILKFKRHHRMYTPGDVAGFADDEAQRLIDAGVAAEHTDDAKAEGDPSKAEPTKPAGTKK</sequence>
<feature type="compositionally biased region" description="Basic and acidic residues" evidence="1">
    <location>
        <begin position="37"/>
        <end position="53"/>
    </location>
</feature>
<evidence type="ECO:0000256" key="1">
    <source>
        <dbReference type="SAM" id="MobiDB-lite"/>
    </source>
</evidence>
<evidence type="ECO:0000313" key="2">
    <source>
        <dbReference type="EMBL" id="MDF3837147.1"/>
    </source>
</evidence>
<reference evidence="2 3" key="1">
    <citation type="submission" date="2023-03" db="EMBL/GenBank/DDBJ databases">
        <title>Draft assemblies of triclosan tolerant bacteria isolated from returned activated sludge.</title>
        <authorList>
            <person name="Van Hamelsveld S."/>
        </authorList>
    </citation>
    <scope>NUCLEOTIDE SEQUENCE [LARGE SCALE GENOMIC DNA]</scope>
    <source>
        <strain evidence="2 3">GW210010_S58</strain>
    </source>
</reference>
<gene>
    <name evidence="2" type="ORF">P3W85_29950</name>
</gene>
<protein>
    <submittedName>
        <fullName evidence="2">Uncharacterized protein</fullName>
    </submittedName>
</protein>
<dbReference type="Proteomes" id="UP001216674">
    <property type="component" value="Unassembled WGS sequence"/>
</dbReference>
<keyword evidence="3" id="KW-1185">Reference proteome</keyword>